<dbReference type="InterPro" id="IPR016187">
    <property type="entry name" value="CTDL_fold"/>
</dbReference>
<evidence type="ECO:0000313" key="8">
    <source>
        <dbReference type="Proteomes" id="UP000265020"/>
    </source>
</evidence>
<reference evidence="7" key="2">
    <citation type="submission" date="2025-09" db="UniProtKB">
        <authorList>
            <consortium name="Ensembl"/>
        </authorList>
    </citation>
    <scope>IDENTIFICATION</scope>
</reference>
<dbReference type="GeneTree" id="ENSGT00940000166048"/>
<keyword evidence="3" id="KW-1133">Transmembrane helix</keyword>
<dbReference type="Proteomes" id="UP000265020">
    <property type="component" value="Unassembled WGS sequence"/>
</dbReference>
<dbReference type="InterPro" id="IPR016186">
    <property type="entry name" value="C-type_lectin-like/link_sf"/>
</dbReference>
<dbReference type="SMART" id="SM00034">
    <property type="entry name" value="CLECT"/>
    <property type="match status" value="1"/>
</dbReference>
<protein>
    <submittedName>
        <fullName evidence="7">ABC transporter F family member 4-like</fullName>
    </submittedName>
</protein>
<keyword evidence="5" id="KW-1015">Disulfide bond</keyword>
<evidence type="ECO:0000313" key="7">
    <source>
        <dbReference type="Ensembl" id="ENSCVAP00000011895.1"/>
    </source>
</evidence>
<evidence type="ECO:0000256" key="2">
    <source>
        <dbReference type="ARBA" id="ARBA00022692"/>
    </source>
</evidence>
<dbReference type="PROSITE" id="PS50041">
    <property type="entry name" value="C_TYPE_LECTIN_2"/>
    <property type="match status" value="1"/>
</dbReference>
<proteinExistence type="predicted"/>
<dbReference type="InterPro" id="IPR009238">
    <property type="entry name" value="Chordopox_A33R"/>
</dbReference>
<keyword evidence="4" id="KW-0472">Membrane</keyword>
<name>A0A3Q2FW43_CYPVA</name>
<feature type="domain" description="C-type lectin" evidence="6">
    <location>
        <begin position="29"/>
        <end position="87"/>
    </location>
</feature>
<evidence type="ECO:0000256" key="4">
    <source>
        <dbReference type="ARBA" id="ARBA00023136"/>
    </source>
</evidence>
<reference evidence="7" key="1">
    <citation type="submission" date="2025-08" db="UniProtKB">
        <authorList>
            <consortium name="Ensembl"/>
        </authorList>
    </citation>
    <scope>IDENTIFICATION</scope>
</reference>
<evidence type="ECO:0000256" key="3">
    <source>
        <dbReference type="ARBA" id="ARBA00022989"/>
    </source>
</evidence>
<keyword evidence="8" id="KW-1185">Reference proteome</keyword>
<evidence type="ECO:0000256" key="1">
    <source>
        <dbReference type="ARBA" id="ARBA00004381"/>
    </source>
</evidence>
<dbReference type="AlphaFoldDB" id="A0A3Q2FW43"/>
<dbReference type="Gene3D" id="3.10.100.10">
    <property type="entry name" value="Mannose-Binding Protein A, subunit A"/>
    <property type="match status" value="1"/>
</dbReference>
<keyword evidence="2" id="KW-0812">Transmembrane</keyword>
<organism evidence="7 8">
    <name type="scientific">Cyprinodon variegatus</name>
    <name type="common">Sheepshead minnow</name>
    <dbReference type="NCBI Taxonomy" id="28743"/>
    <lineage>
        <taxon>Eukaryota</taxon>
        <taxon>Metazoa</taxon>
        <taxon>Chordata</taxon>
        <taxon>Craniata</taxon>
        <taxon>Vertebrata</taxon>
        <taxon>Euteleostomi</taxon>
        <taxon>Actinopterygii</taxon>
        <taxon>Neopterygii</taxon>
        <taxon>Teleostei</taxon>
        <taxon>Neoteleostei</taxon>
        <taxon>Acanthomorphata</taxon>
        <taxon>Ovalentaria</taxon>
        <taxon>Atherinomorphae</taxon>
        <taxon>Cyprinodontiformes</taxon>
        <taxon>Cyprinodontidae</taxon>
        <taxon>Cyprinodon</taxon>
    </lineage>
</organism>
<dbReference type="SUPFAM" id="SSF56436">
    <property type="entry name" value="C-type lectin-like"/>
    <property type="match status" value="1"/>
</dbReference>
<accession>A0A3Q2FW43</accession>
<sequence length="140" mass="16372">MGRKISKKRMKTKFQMRKWRARYCPGIVTDGKCHQFFRERKTFEDAEFFCQEQFSGGHLASITSQHLHQQLMSLVQQNSGYTRTWVGGLRIEVCITQSGNNISYHISVKMQVIEVFLSMQQVNMYCVDADKPFICSYPTQ</sequence>
<evidence type="ECO:0000256" key="5">
    <source>
        <dbReference type="ARBA" id="ARBA00023157"/>
    </source>
</evidence>
<evidence type="ECO:0000259" key="6">
    <source>
        <dbReference type="PROSITE" id="PS50041"/>
    </source>
</evidence>
<dbReference type="Pfam" id="PF05966">
    <property type="entry name" value="Chordopox_A33R"/>
    <property type="match status" value="1"/>
</dbReference>
<dbReference type="Ensembl" id="ENSCVAT00000019029.1">
    <property type="protein sequence ID" value="ENSCVAP00000011895.1"/>
    <property type="gene ID" value="ENSCVAG00000000361.1"/>
</dbReference>
<comment type="subcellular location">
    <subcellularLocation>
        <location evidence="1">Virion membrane</location>
        <topology evidence="1">Single-pass membrane protein</topology>
    </subcellularLocation>
</comment>
<dbReference type="InterPro" id="IPR001304">
    <property type="entry name" value="C-type_lectin-like"/>
</dbReference>